<dbReference type="PANTHER" id="PTHR47466">
    <property type="match status" value="1"/>
</dbReference>
<evidence type="ECO:0000256" key="1">
    <source>
        <dbReference type="ARBA" id="ARBA00008721"/>
    </source>
</evidence>
<dbReference type="InterPro" id="IPR024079">
    <property type="entry name" value="MetalloPept_cat_dom_sf"/>
</dbReference>
<dbReference type="Pfam" id="PF18962">
    <property type="entry name" value="Por_Secre_tail"/>
    <property type="match status" value="1"/>
</dbReference>
<keyword evidence="8" id="KW-1015">Disulfide bond</keyword>
<sequence>MKTIRYYISVLCILVFSCLTITAQEQHCSFDQTQKEYYDIYPESLDKLRKFERKSKERQKALLKNGYNQKATKYIIPVVFHVYGKEWPITGGQNVDVTEEQVTKALKAINENFKGFNDAVDPSFANLEGGMDIEFKLAQIDPDGNTTNGIIFHETKEGFGLNGTNDAEIAKYAWDNYKYMNVHIQLIIKSGSKVQSGIAWFPDKRMSDEGLARVVHNGRYILYSPPASSLTHEFGHWLGLHHTFNGGCVQGDDKGDLVGDTPPTTAGLASEAGGRSCKTGVRNCFNQLINHQNHMDYNPCESMFTKGQVARMTSFLDHEARKPIWQDNNLTATGTKTDLGPRVLFNYQDWQDSDIDKSLTFLEDFANNGRIQNKKRIKAVGGARFATTGNLQLGTHFTATGVPSGLTPVINVTDTNNAIVSFTGNASNHIESNSTTVRITFLNPAISGGTSSLYSNSGTFKINFLDPYKVHYEVYSPFMHMGYSASNIVGEIHSKFNSLVIGGQLRTKLRVYDGNILTLDNFSQGFEVLCNSNSNNIKYNGENSSISSSSSGTWVKKATIVTASPPVLSSANYTTWRNRTGYIGIRMLTPTNTYVYGWLRAMVSSNGEEGSVTNLALNPDPGKSITSRFERPHLIYSYDRFLEKTTNDNTIENEITVNLNSTTFTKTGALERGKHFTIENVPAGLLLKVTAVNATQARLKMEGVMDGVSNRSDWLAVRDINFKFLNGAFSSGGENVEMKEFSFSIEKVGKSFTGTNITRPTFNIGATQPTGQFTLLSAYSNVSFSSDSYQLQEYPKSNSSNKYPGVKLITWRKDAVANSNYELTPISKGTIIGPNSSWKNGREYHQGRGQHMIDSDSYRAWRGRTAYYGLRIRRSGRMHYGWAKMRVSSNGTQVTVEEYGLNGTPNASIRAGELTSDDVREYCNAGSTFGPDHISRITFSNIDNSSSRGTNGYDNQTDFVVKLTRGKSYTLKVNTTGNSTNELYAWFDWNQDKDFNDSGERVQVTLNNNGDGEININVPTNARLGGSGLRLRVSRSNNNNPCGTSGTGEVEDYGIFISNEDIPSCDDGIKNGDEEKIDCGGSCKPCQVYTEICDAQTNQSSLQITNVKFGTINNTSTHSPYNNFTSQKTNLQKGQATTLTVTLNNNWDPNQVIVWIDWYNDNDFLNTEDVVLQKSGKGPYTASVIPPANAVVNTNLRMRVRAGYTNPPKPCGTDTYIGEVEDYTITVGGAAPDDTQAPSTPTNLVVTNIAQTSLTLNWSASTDNIGVTGYDVYQGSTRIATTNTTSYNVNGLTANTSYTFFIRAKDAAGNTSTPSSTVNATTTSSSDNQAPSAPSNLRTSNITETSLTLNWNASTDNVGVTGYEVYQGSSKLTTINAITYNVTGLSENTSYTFSVRAKDAAGNTSAASNTVNATTNGGDTAPTYCTASTTQSTLYISKVEFGSINNSTSHSPYSNHTNISTNLPNGQATTLTVTLNNNHWTFNAVGVWIDWNNNGDFTDTGEKVYSRFAAGPYSVSITPPNGAVTNKQLRMRVRAGYGTETKITPCGNDTYLGEVEDYTVTVQGSTDTQAPSTPSGLTASNISQTSLNLNWNASTDNVGVTSYRVFRNNSEIGTTSSPSFNITGLTANTSYSFAVSALDQAGNQSALSNTINVTTTGNTNPDDGTVVYVNMNDVTVSSSSTWSPFQLETGDQRYFGPWYSGGAIRLVNYEKNVISEGNSNNVSFITDGITVGASSNFRSETGSFIISSSTYTNWRDKSGYIGFSFKIGGNTHYGWLYATVSNNGNSITFKDYAYNSKAGESLVTKRPSSTSAKTLNTEKVSLNTIQLFPNPFKENITIDVSSIGNTEFSISVYDVLGKELLHKKYTKNPNTILIGEEIEISGSYFIKVKTTEKSEIFNIIKLK</sequence>
<dbReference type="NCBIfam" id="TIGR04183">
    <property type="entry name" value="Por_Secre_tail"/>
    <property type="match status" value="1"/>
</dbReference>
<dbReference type="Pfam" id="PF05572">
    <property type="entry name" value="Peptidase_M43"/>
    <property type="match status" value="1"/>
</dbReference>
<keyword evidence="3" id="KW-0479">Metal-binding</keyword>
<comment type="similarity">
    <text evidence="1">Belongs to the peptidase M43B family.</text>
</comment>
<keyword evidence="6" id="KW-0862">Zinc</keyword>
<evidence type="ECO:0000256" key="10">
    <source>
        <dbReference type="SAM" id="SignalP"/>
    </source>
</evidence>
<reference evidence="12 13" key="1">
    <citation type="submission" date="2024-05" db="EMBL/GenBank/DDBJ databases">
        <authorList>
            <person name="Duchaud E."/>
        </authorList>
    </citation>
    <scope>NUCLEOTIDE SEQUENCE [LARGE SCALE GENOMIC DNA]</scope>
    <source>
        <strain evidence="12">Ena-SAMPLE-TAB-13-05-2024-13:56:06:370-140305</strain>
    </source>
</reference>
<dbReference type="InterPro" id="IPR045474">
    <property type="entry name" value="GEVED"/>
</dbReference>
<evidence type="ECO:0000256" key="8">
    <source>
        <dbReference type="ARBA" id="ARBA00023157"/>
    </source>
</evidence>
<evidence type="ECO:0000256" key="2">
    <source>
        <dbReference type="ARBA" id="ARBA00022670"/>
    </source>
</evidence>
<dbReference type="PROSITE" id="PS50853">
    <property type="entry name" value="FN3"/>
    <property type="match status" value="3"/>
</dbReference>
<evidence type="ECO:0000256" key="3">
    <source>
        <dbReference type="ARBA" id="ARBA00022723"/>
    </source>
</evidence>
<proteinExistence type="inferred from homology"/>
<dbReference type="InterPro" id="IPR036116">
    <property type="entry name" value="FN3_sf"/>
</dbReference>
<feature type="compositionally biased region" description="Polar residues" evidence="9">
    <location>
        <begin position="1327"/>
        <end position="1340"/>
    </location>
</feature>
<dbReference type="RefSeq" id="WP_348737805.1">
    <property type="nucleotide sequence ID" value="NZ_CAXJRC010000011.1"/>
</dbReference>
<dbReference type="EMBL" id="CAXJRC010000011">
    <property type="protein sequence ID" value="CAL2105989.1"/>
    <property type="molecule type" value="Genomic_DNA"/>
</dbReference>
<evidence type="ECO:0000313" key="13">
    <source>
        <dbReference type="Proteomes" id="UP001497602"/>
    </source>
</evidence>
<keyword evidence="13" id="KW-1185">Reference proteome</keyword>
<feature type="domain" description="Fibronectin type-III" evidence="11">
    <location>
        <begin position="1573"/>
        <end position="1658"/>
    </location>
</feature>
<dbReference type="Pfam" id="PF00041">
    <property type="entry name" value="fn3"/>
    <property type="match status" value="3"/>
</dbReference>
<dbReference type="InterPro" id="IPR013783">
    <property type="entry name" value="Ig-like_fold"/>
</dbReference>
<dbReference type="Pfam" id="PF20009">
    <property type="entry name" value="GEVED"/>
    <property type="match status" value="3"/>
</dbReference>
<keyword evidence="7" id="KW-0482">Metalloprotease</keyword>
<gene>
    <name evidence="12" type="ORF">T190115A13A_10145</name>
</gene>
<feature type="domain" description="Fibronectin type-III" evidence="11">
    <location>
        <begin position="1240"/>
        <end position="1325"/>
    </location>
</feature>
<dbReference type="PANTHER" id="PTHR47466:SF1">
    <property type="entry name" value="METALLOPROTEASE MEP1 (AFU_ORTHOLOGUE AFUA_1G07730)-RELATED"/>
    <property type="match status" value="1"/>
</dbReference>
<evidence type="ECO:0000259" key="11">
    <source>
        <dbReference type="PROSITE" id="PS50853"/>
    </source>
</evidence>
<evidence type="ECO:0000256" key="5">
    <source>
        <dbReference type="ARBA" id="ARBA00022801"/>
    </source>
</evidence>
<evidence type="ECO:0000313" key="12">
    <source>
        <dbReference type="EMBL" id="CAL2105989.1"/>
    </source>
</evidence>
<dbReference type="SMART" id="SM00060">
    <property type="entry name" value="FN3"/>
    <property type="match status" value="3"/>
</dbReference>
<evidence type="ECO:0000256" key="4">
    <source>
        <dbReference type="ARBA" id="ARBA00022729"/>
    </source>
</evidence>
<organism evidence="12 13">
    <name type="scientific">Tenacibaculum vairaonense</name>
    <dbReference type="NCBI Taxonomy" id="3137860"/>
    <lineage>
        <taxon>Bacteria</taxon>
        <taxon>Pseudomonadati</taxon>
        <taxon>Bacteroidota</taxon>
        <taxon>Flavobacteriia</taxon>
        <taxon>Flavobacteriales</taxon>
        <taxon>Flavobacteriaceae</taxon>
        <taxon>Tenacibaculum</taxon>
    </lineage>
</organism>
<dbReference type="SUPFAM" id="SSF49265">
    <property type="entry name" value="Fibronectin type III"/>
    <property type="match status" value="2"/>
</dbReference>
<dbReference type="InterPro" id="IPR026444">
    <property type="entry name" value="Secre_tail"/>
</dbReference>
<dbReference type="Gene3D" id="2.60.40.10">
    <property type="entry name" value="Immunoglobulins"/>
    <property type="match status" value="3"/>
</dbReference>
<feature type="chain" id="PRO_5046687253" description="Fibronectin type-III domain-containing protein" evidence="10">
    <location>
        <begin position="24"/>
        <end position="1903"/>
    </location>
</feature>
<keyword evidence="2" id="KW-0645">Protease</keyword>
<dbReference type="Gene3D" id="3.40.390.10">
    <property type="entry name" value="Collagenase (Catalytic Domain)"/>
    <property type="match status" value="1"/>
</dbReference>
<evidence type="ECO:0000256" key="7">
    <source>
        <dbReference type="ARBA" id="ARBA00023049"/>
    </source>
</evidence>
<keyword evidence="5" id="KW-0378">Hydrolase</keyword>
<evidence type="ECO:0000256" key="6">
    <source>
        <dbReference type="ARBA" id="ARBA00022833"/>
    </source>
</evidence>
<dbReference type="Proteomes" id="UP001497602">
    <property type="component" value="Unassembled WGS sequence"/>
</dbReference>
<accession>A0ABM9PK19</accession>
<protein>
    <recommendedName>
        <fullName evidence="11">Fibronectin type-III domain-containing protein</fullName>
    </recommendedName>
</protein>
<feature type="compositionally biased region" description="Low complexity" evidence="9">
    <location>
        <begin position="1311"/>
        <end position="1326"/>
    </location>
</feature>
<dbReference type="InterPro" id="IPR003961">
    <property type="entry name" value="FN3_dom"/>
</dbReference>
<name>A0ABM9PK19_9FLAO</name>
<feature type="region of interest" description="Disordered" evidence="9">
    <location>
        <begin position="1308"/>
        <end position="1340"/>
    </location>
</feature>
<dbReference type="CDD" id="cd00063">
    <property type="entry name" value="FN3"/>
    <property type="match status" value="3"/>
</dbReference>
<dbReference type="SUPFAM" id="SSF55486">
    <property type="entry name" value="Metalloproteases ('zincins'), catalytic domain"/>
    <property type="match status" value="1"/>
</dbReference>
<comment type="caution">
    <text evidence="12">The sequence shown here is derived from an EMBL/GenBank/DDBJ whole genome shotgun (WGS) entry which is preliminary data.</text>
</comment>
<evidence type="ECO:0000256" key="9">
    <source>
        <dbReference type="SAM" id="MobiDB-lite"/>
    </source>
</evidence>
<feature type="signal peptide" evidence="10">
    <location>
        <begin position="1"/>
        <end position="23"/>
    </location>
</feature>
<keyword evidence="4 10" id="KW-0732">Signal</keyword>
<feature type="domain" description="Fibronectin type-III" evidence="11">
    <location>
        <begin position="1333"/>
        <end position="1418"/>
    </location>
</feature>
<dbReference type="PROSITE" id="PS51257">
    <property type="entry name" value="PROKAR_LIPOPROTEIN"/>
    <property type="match status" value="1"/>
</dbReference>
<dbReference type="InterPro" id="IPR008754">
    <property type="entry name" value="Peptidase_M43"/>
</dbReference>